<evidence type="ECO:0000313" key="8">
    <source>
        <dbReference type="EMBL" id="KER04048.1"/>
    </source>
</evidence>
<evidence type="ECO:0000256" key="3">
    <source>
        <dbReference type="ARBA" id="ARBA00012587"/>
    </source>
</evidence>
<keyword evidence="8" id="KW-0326">Glycosidase</keyword>
<dbReference type="GO" id="GO:0008933">
    <property type="term" value="F:peptidoglycan lytic transglycosylase activity"/>
    <property type="evidence" value="ECO:0007669"/>
    <property type="project" value="InterPro"/>
</dbReference>
<dbReference type="PANTHER" id="PTHR37423:SF4">
    <property type="entry name" value="ENDO-TYPE MEMBRANE-BOUND LYTIC MUREIN TRANSGLYCOSYLASE A"/>
    <property type="match status" value="1"/>
</dbReference>
<dbReference type="GO" id="GO:0016020">
    <property type="term" value="C:membrane"/>
    <property type="evidence" value="ECO:0007669"/>
    <property type="project" value="InterPro"/>
</dbReference>
<organism evidence="8 9">
    <name type="scientific">Photorhabdus temperata subsp. temperata Meg1</name>
    <dbReference type="NCBI Taxonomy" id="1393735"/>
    <lineage>
        <taxon>Bacteria</taxon>
        <taxon>Pseudomonadati</taxon>
        <taxon>Pseudomonadota</taxon>
        <taxon>Gammaproteobacteria</taxon>
        <taxon>Enterobacterales</taxon>
        <taxon>Morganellaceae</taxon>
        <taxon>Photorhabdus</taxon>
    </lineage>
</organism>
<feature type="domain" description="Transglycosylase SLT" evidence="7">
    <location>
        <begin position="59"/>
        <end position="183"/>
    </location>
</feature>
<dbReference type="PANTHER" id="PTHR37423">
    <property type="entry name" value="SOLUBLE LYTIC MUREIN TRANSGLYCOSYLASE-RELATED"/>
    <property type="match status" value="1"/>
</dbReference>
<dbReference type="SUPFAM" id="SSF53955">
    <property type="entry name" value="Lysozyme-like"/>
    <property type="match status" value="1"/>
</dbReference>
<keyword evidence="4" id="KW-0456">Lyase</keyword>
<dbReference type="PROSITE" id="PS00922">
    <property type="entry name" value="TRANSGLYCOSYLASE"/>
    <property type="match status" value="1"/>
</dbReference>
<gene>
    <name evidence="8" type="ORF">MEG1DRAFT_01329</name>
</gene>
<dbReference type="Pfam" id="PF01464">
    <property type="entry name" value="SLT"/>
    <property type="match status" value="1"/>
</dbReference>
<dbReference type="CDD" id="cd16893">
    <property type="entry name" value="LT_MltC_MltE"/>
    <property type="match status" value="1"/>
</dbReference>
<dbReference type="AlphaFoldDB" id="A0A081RZE5"/>
<dbReference type="Gene3D" id="1.10.530.10">
    <property type="match status" value="1"/>
</dbReference>
<dbReference type="EC" id="4.2.2.n1" evidence="3"/>
<keyword evidence="8" id="KW-0378">Hydrolase</keyword>
<dbReference type="InterPro" id="IPR023346">
    <property type="entry name" value="Lysozyme-like_dom_sf"/>
</dbReference>
<keyword evidence="5" id="KW-0961">Cell wall biogenesis/degradation</keyword>
<accession>A0A081RZE5</accession>
<dbReference type="GO" id="GO:0016798">
    <property type="term" value="F:hydrolase activity, acting on glycosyl bonds"/>
    <property type="evidence" value="ECO:0007669"/>
    <property type="project" value="UniProtKB-KW"/>
</dbReference>
<dbReference type="GO" id="GO:0071555">
    <property type="term" value="P:cell wall organization"/>
    <property type="evidence" value="ECO:0007669"/>
    <property type="project" value="UniProtKB-KW"/>
</dbReference>
<dbReference type="PROSITE" id="PS51257">
    <property type="entry name" value="PROKAR_LIPOPROTEIN"/>
    <property type="match status" value="1"/>
</dbReference>
<evidence type="ECO:0000313" key="9">
    <source>
        <dbReference type="Proteomes" id="UP000028002"/>
    </source>
</evidence>
<evidence type="ECO:0000256" key="2">
    <source>
        <dbReference type="ARBA" id="ARBA00007734"/>
    </source>
</evidence>
<keyword evidence="6" id="KW-0732">Signal</keyword>
<dbReference type="EMBL" id="JGVH01000019">
    <property type="protein sequence ID" value="KER04048.1"/>
    <property type="molecule type" value="Genomic_DNA"/>
</dbReference>
<proteinExistence type="inferred from homology"/>
<evidence type="ECO:0000259" key="7">
    <source>
        <dbReference type="Pfam" id="PF01464"/>
    </source>
</evidence>
<evidence type="ECO:0000256" key="5">
    <source>
        <dbReference type="ARBA" id="ARBA00023316"/>
    </source>
</evidence>
<feature type="signal peptide" evidence="6">
    <location>
        <begin position="1"/>
        <end position="20"/>
    </location>
</feature>
<dbReference type="InterPro" id="IPR000189">
    <property type="entry name" value="Transglyc_AS"/>
</dbReference>
<evidence type="ECO:0000256" key="1">
    <source>
        <dbReference type="ARBA" id="ARBA00001420"/>
    </source>
</evidence>
<evidence type="ECO:0000256" key="6">
    <source>
        <dbReference type="SAM" id="SignalP"/>
    </source>
</evidence>
<dbReference type="GO" id="GO:0000270">
    <property type="term" value="P:peptidoglycan metabolic process"/>
    <property type="evidence" value="ECO:0007669"/>
    <property type="project" value="InterPro"/>
</dbReference>
<reference evidence="8 9" key="1">
    <citation type="submission" date="2014-03" db="EMBL/GenBank/DDBJ databases">
        <title>Draft Genome of Photorhabdus temperata Meg1.</title>
        <authorList>
            <person name="Hurst S.G.IV."/>
            <person name="Morris K."/>
            <person name="Thomas K."/>
            <person name="Tisa L.S."/>
        </authorList>
    </citation>
    <scope>NUCLEOTIDE SEQUENCE [LARGE SCALE GENOMIC DNA]</scope>
    <source>
        <strain evidence="8 9">Meg1</strain>
    </source>
</reference>
<sequence>MKLRLSFVALIVLLVGCAGRNTQQTNIEKQPSQQRMLSGSVTNLAGFSSFPPTPFDTFIQQASNRYGVDETLIRAIIQVESGFRPDAISKSNAIGLMQIKASTAGRDVYRQKGRSGQPTTRELKDPKTNIDLGTAYISLLKEQHLAGIDNPETLYYATIVAYVNGAGALLRTFSADRQLAVNKINRMTPDEFYRHVQDNHPAPQAPRYLWKVKNAYRSLTMAD</sequence>
<comment type="similarity">
    <text evidence="2">Belongs to the transglycosylase Slt family.</text>
</comment>
<comment type="catalytic activity">
    <reaction evidence="1">
        <text>Exolytic cleavage of the (1-&gt;4)-beta-glycosidic linkage between N-acetylmuramic acid (MurNAc) and N-acetylglucosamine (GlcNAc) residues in peptidoglycan, from either the reducing or the non-reducing ends of the peptidoglycan chains, with concomitant formation of a 1,6-anhydrobond in the MurNAc residue.</text>
        <dbReference type="EC" id="4.2.2.n1"/>
    </reaction>
</comment>
<dbReference type="Proteomes" id="UP000028002">
    <property type="component" value="Unassembled WGS sequence"/>
</dbReference>
<dbReference type="PATRIC" id="fig|1393735.3.peg.1375"/>
<protein>
    <recommendedName>
        <fullName evidence="3">peptidoglycan lytic exotransglycosylase</fullName>
        <ecNumber evidence="3">4.2.2.n1</ecNumber>
    </recommendedName>
</protein>
<evidence type="ECO:0000256" key="4">
    <source>
        <dbReference type="ARBA" id="ARBA00023239"/>
    </source>
</evidence>
<dbReference type="RefSeq" id="WP_021324212.1">
    <property type="nucleotide sequence ID" value="NZ_CAWLUD010000019.1"/>
</dbReference>
<comment type="caution">
    <text evidence="8">The sequence shown here is derived from an EMBL/GenBank/DDBJ whole genome shotgun (WGS) entry which is preliminary data.</text>
</comment>
<feature type="chain" id="PRO_5001763629" description="peptidoglycan lytic exotransglycosylase" evidence="6">
    <location>
        <begin position="21"/>
        <end position="223"/>
    </location>
</feature>
<dbReference type="InterPro" id="IPR008258">
    <property type="entry name" value="Transglycosylase_SLT_dom_1"/>
</dbReference>
<name>A0A081RZE5_PHOTE</name>